<dbReference type="OrthoDB" id="6470161at2759"/>
<evidence type="ECO:0000313" key="2">
    <source>
        <dbReference type="Proteomes" id="UP000499080"/>
    </source>
</evidence>
<dbReference type="AlphaFoldDB" id="A0A4Y2LHK3"/>
<accession>A0A4Y2LHK3</accession>
<reference evidence="1 2" key="1">
    <citation type="journal article" date="2019" name="Sci. Rep.">
        <title>Orb-weaving spider Araneus ventricosus genome elucidates the spidroin gene catalogue.</title>
        <authorList>
            <person name="Kono N."/>
            <person name="Nakamura H."/>
            <person name="Ohtoshi R."/>
            <person name="Moran D.A.P."/>
            <person name="Shinohara A."/>
            <person name="Yoshida Y."/>
            <person name="Fujiwara M."/>
            <person name="Mori M."/>
            <person name="Tomita M."/>
            <person name="Arakawa K."/>
        </authorList>
    </citation>
    <scope>NUCLEOTIDE SEQUENCE [LARGE SCALE GENOMIC DNA]</scope>
</reference>
<keyword evidence="2" id="KW-1185">Reference proteome</keyword>
<gene>
    <name evidence="1" type="ORF">AVEN_253844_1</name>
</gene>
<organism evidence="1 2">
    <name type="scientific">Araneus ventricosus</name>
    <name type="common">Orbweaver spider</name>
    <name type="synonym">Epeira ventricosa</name>
    <dbReference type="NCBI Taxonomy" id="182803"/>
    <lineage>
        <taxon>Eukaryota</taxon>
        <taxon>Metazoa</taxon>
        <taxon>Ecdysozoa</taxon>
        <taxon>Arthropoda</taxon>
        <taxon>Chelicerata</taxon>
        <taxon>Arachnida</taxon>
        <taxon>Araneae</taxon>
        <taxon>Araneomorphae</taxon>
        <taxon>Entelegynae</taxon>
        <taxon>Araneoidea</taxon>
        <taxon>Araneidae</taxon>
        <taxon>Araneus</taxon>
    </lineage>
</organism>
<proteinExistence type="predicted"/>
<evidence type="ECO:0000313" key="1">
    <source>
        <dbReference type="EMBL" id="GBN12807.1"/>
    </source>
</evidence>
<sequence length="94" mass="10505">MDEGVRLTNEQGQKVSKLLKIYQDAFRPGEETTPMIDHHINTCDNILVAMLTYPLSTWPECGVSTTSLPPVWSFEFSSAPSPQDRELSFVSCPS</sequence>
<dbReference type="EMBL" id="BGPR01005721">
    <property type="protein sequence ID" value="GBN12807.1"/>
    <property type="molecule type" value="Genomic_DNA"/>
</dbReference>
<protein>
    <submittedName>
        <fullName evidence="1">Uncharacterized protein</fullName>
    </submittedName>
</protein>
<comment type="caution">
    <text evidence="1">The sequence shown here is derived from an EMBL/GenBank/DDBJ whole genome shotgun (WGS) entry which is preliminary data.</text>
</comment>
<dbReference type="Proteomes" id="UP000499080">
    <property type="component" value="Unassembled WGS sequence"/>
</dbReference>
<name>A0A4Y2LHK3_ARAVE</name>